<feature type="transmembrane region" description="Helical" evidence="7">
    <location>
        <begin position="582"/>
        <end position="602"/>
    </location>
</feature>
<evidence type="ECO:0000256" key="7">
    <source>
        <dbReference type="SAM" id="Phobius"/>
    </source>
</evidence>
<name>H8XBK0_CANO9</name>
<feature type="transmembrane region" description="Helical" evidence="7">
    <location>
        <begin position="403"/>
        <end position="427"/>
    </location>
</feature>
<dbReference type="InterPro" id="IPR020846">
    <property type="entry name" value="MFS_dom"/>
</dbReference>
<evidence type="ECO:0000256" key="3">
    <source>
        <dbReference type="ARBA" id="ARBA00022692"/>
    </source>
</evidence>
<feature type="transmembrane region" description="Helical" evidence="7">
    <location>
        <begin position="242"/>
        <end position="260"/>
    </location>
</feature>
<dbReference type="SUPFAM" id="SSF103473">
    <property type="entry name" value="MFS general substrate transporter"/>
    <property type="match status" value="1"/>
</dbReference>
<proteinExistence type="predicted"/>
<dbReference type="GO" id="GO:0005886">
    <property type="term" value="C:plasma membrane"/>
    <property type="evidence" value="ECO:0007669"/>
    <property type="project" value="TreeGrafter"/>
</dbReference>
<dbReference type="GO" id="GO:0022857">
    <property type="term" value="F:transmembrane transporter activity"/>
    <property type="evidence" value="ECO:0007669"/>
    <property type="project" value="InterPro"/>
</dbReference>
<dbReference type="CDD" id="cd17323">
    <property type="entry name" value="MFS_Tpo1_MDR_like"/>
    <property type="match status" value="1"/>
</dbReference>
<feature type="transmembrane region" description="Helical" evidence="7">
    <location>
        <begin position="299"/>
        <end position="322"/>
    </location>
</feature>
<evidence type="ECO:0000256" key="2">
    <source>
        <dbReference type="ARBA" id="ARBA00022448"/>
    </source>
</evidence>
<dbReference type="KEGG" id="cot:CORT_0H00710"/>
<feature type="region of interest" description="Disordered" evidence="6">
    <location>
        <begin position="1"/>
        <end position="80"/>
    </location>
</feature>
<feature type="compositionally biased region" description="Low complexity" evidence="6">
    <location>
        <begin position="1"/>
        <end position="16"/>
    </location>
</feature>
<comment type="subcellular location">
    <subcellularLocation>
        <location evidence="1">Membrane</location>
        <topology evidence="1">Multi-pass membrane protein</topology>
    </subcellularLocation>
</comment>
<feature type="compositionally biased region" description="Low complexity" evidence="6">
    <location>
        <begin position="57"/>
        <end position="66"/>
    </location>
</feature>
<feature type="transmembrane region" description="Helical" evidence="7">
    <location>
        <begin position="516"/>
        <end position="538"/>
    </location>
</feature>
<dbReference type="InterPro" id="IPR011701">
    <property type="entry name" value="MFS"/>
</dbReference>
<reference evidence="9 10" key="1">
    <citation type="journal article" date="2012" name="PLoS ONE">
        <title>Sequence and analysis of the genome of the pathogenic yeast Candida orthopsilosis.</title>
        <authorList>
            <person name="Riccombeni A."/>
            <person name="Vidanes G."/>
            <person name="Proux-Wera E."/>
            <person name="Wolfe K.H."/>
            <person name="Butler G."/>
        </authorList>
    </citation>
    <scope>NUCLEOTIDE SEQUENCE [LARGE SCALE GENOMIC DNA]</scope>
    <source>
        <strain evidence="9 10">Co 90-125</strain>
    </source>
</reference>
<accession>H8XBK0</accession>
<evidence type="ECO:0000256" key="4">
    <source>
        <dbReference type="ARBA" id="ARBA00022989"/>
    </source>
</evidence>
<evidence type="ECO:0000256" key="5">
    <source>
        <dbReference type="ARBA" id="ARBA00023136"/>
    </source>
</evidence>
<dbReference type="Pfam" id="PF07690">
    <property type="entry name" value="MFS_1"/>
    <property type="match status" value="1"/>
</dbReference>
<gene>
    <name evidence="9" type="ORF">CORT_0H00710</name>
</gene>
<evidence type="ECO:0000313" key="10">
    <source>
        <dbReference type="Proteomes" id="UP000005018"/>
    </source>
</evidence>
<keyword evidence="5 7" id="KW-0472">Membrane</keyword>
<feature type="domain" description="Major facilitator superfamily (MFS) profile" evidence="8">
    <location>
        <begin position="176"/>
        <end position="617"/>
    </location>
</feature>
<dbReference type="PANTHER" id="PTHR23502">
    <property type="entry name" value="MAJOR FACILITATOR SUPERFAMILY"/>
    <property type="match status" value="1"/>
</dbReference>
<dbReference type="GeneID" id="14542380"/>
<sequence>MSSNQNSASNNRNNSSTGTESTLGDTKQQDKLPASETRLESEKHAGRQSNGHKDHSSSSSVSTSKGGSEDPKPFTEKDLELGPLHDYNDIISHHTQGDMLSRIESNPVLSRQLTRRMLKMPESIEEAYDEDVARAWGDNRAFPPPLPDKDAYCVTFNGPDDPYSPRNYPASKKFLYCFTAGFSAMYVSLGSAYFSQGNKEVMEIFHVGQTVAALATSLYVFGFALGPIVYGPLSELYGRKPIMIFSAFGYSVFLFGVAAAKDLQTIMLCRFFAGFIGSGPFPLAPAIMVDLLEDRPRSVAVNIFVGTIFGAPMLAPILGGFTTKNSALGWRWNSYFSALIGCVALILNIFCLEETHHPLILARRAEWLRRKTGNWGIFAPQEELRLSLKEIAKNSLLRPWELLFLEPIVFLICIYNAFIYGMLYSFLTVIPLIFGGRFGWSQGVAELPYVSMMIGVAIAGAMIIFYERWYNNKIDRTGEKWTPESRLPPIMVGGFAFVIGIFWLGWTGDYPEHVHWIVPVIGACFVGIGLILIFLPTLNYLIDCYVHVPASILAANTFMRASFGAAFPLFDTQMFNNLTIKWAATLIGCLAALMIPVPFLFYKYGAYVRSKSKFALK</sequence>
<dbReference type="PROSITE" id="PS50850">
    <property type="entry name" value="MFS"/>
    <property type="match status" value="1"/>
</dbReference>
<feature type="compositionally biased region" description="Polar residues" evidence="6">
    <location>
        <begin position="17"/>
        <end position="26"/>
    </location>
</feature>
<feature type="compositionally biased region" description="Basic and acidic residues" evidence="6">
    <location>
        <begin position="37"/>
        <end position="56"/>
    </location>
</feature>
<dbReference type="FunFam" id="1.20.1250.20:FF:000011">
    <property type="entry name" value="MFS multidrug transporter, putative"/>
    <property type="match status" value="1"/>
</dbReference>
<protein>
    <recommendedName>
        <fullName evidence="8">Major facilitator superfamily (MFS) profile domain-containing protein</fullName>
    </recommendedName>
</protein>
<keyword evidence="4 7" id="KW-1133">Transmembrane helix</keyword>
<dbReference type="eggNOG" id="KOG0255">
    <property type="taxonomic scope" value="Eukaryota"/>
</dbReference>
<keyword evidence="2" id="KW-0813">Transport</keyword>
<evidence type="ECO:0000259" key="8">
    <source>
        <dbReference type="PROSITE" id="PS50850"/>
    </source>
</evidence>
<dbReference type="OrthoDB" id="9986881at2759"/>
<feature type="transmembrane region" description="Helical" evidence="7">
    <location>
        <begin position="272"/>
        <end position="292"/>
    </location>
</feature>
<feature type="transmembrane region" description="Helical" evidence="7">
    <location>
        <begin position="334"/>
        <end position="352"/>
    </location>
</feature>
<dbReference type="Proteomes" id="UP000005018">
    <property type="component" value="Chromosome 8"/>
</dbReference>
<feature type="transmembrane region" description="Helical" evidence="7">
    <location>
        <begin position="487"/>
        <end position="504"/>
    </location>
</feature>
<keyword evidence="10" id="KW-1185">Reference proteome</keyword>
<dbReference type="PANTHER" id="PTHR23502:SF31">
    <property type="entry name" value="POLYAMINE TRANSPORTER 1"/>
    <property type="match status" value="1"/>
</dbReference>
<feature type="transmembrane region" description="Helical" evidence="7">
    <location>
        <begin position="206"/>
        <end position="230"/>
    </location>
</feature>
<dbReference type="AlphaFoldDB" id="H8XBK0"/>
<dbReference type="RefSeq" id="XP_003871313.1">
    <property type="nucleotide sequence ID" value="XM_003871264.1"/>
</dbReference>
<keyword evidence="3 7" id="KW-0812">Transmembrane</keyword>
<dbReference type="HOGENOM" id="CLU_008455_11_4_1"/>
<evidence type="ECO:0000313" key="9">
    <source>
        <dbReference type="EMBL" id="CCG25188.1"/>
    </source>
</evidence>
<dbReference type="InterPro" id="IPR036259">
    <property type="entry name" value="MFS_trans_sf"/>
</dbReference>
<dbReference type="EMBL" id="HE681726">
    <property type="protein sequence ID" value="CCG25188.1"/>
    <property type="molecule type" value="Genomic_DNA"/>
</dbReference>
<dbReference type="Gene3D" id="1.20.1250.20">
    <property type="entry name" value="MFS general substrate transporter like domains"/>
    <property type="match status" value="1"/>
</dbReference>
<evidence type="ECO:0000256" key="6">
    <source>
        <dbReference type="SAM" id="MobiDB-lite"/>
    </source>
</evidence>
<evidence type="ECO:0000256" key="1">
    <source>
        <dbReference type="ARBA" id="ARBA00004141"/>
    </source>
</evidence>
<feature type="transmembrane region" description="Helical" evidence="7">
    <location>
        <begin position="550"/>
        <end position="570"/>
    </location>
</feature>
<feature type="transmembrane region" description="Helical" evidence="7">
    <location>
        <begin position="174"/>
        <end position="194"/>
    </location>
</feature>
<feature type="compositionally biased region" description="Basic and acidic residues" evidence="6">
    <location>
        <begin position="67"/>
        <end position="80"/>
    </location>
</feature>
<organism evidence="9 10">
    <name type="scientific">Candida orthopsilosis (strain 90-125)</name>
    <name type="common">Yeast</name>
    <dbReference type="NCBI Taxonomy" id="1136231"/>
    <lineage>
        <taxon>Eukaryota</taxon>
        <taxon>Fungi</taxon>
        <taxon>Dikarya</taxon>
        <taxon>Ascomycota</taxon>
        <taxon>Saccharomycotina</taxon>
        <taxon>Pichiomycetes</taxon>
        <taxon>Debaryomycetaceae</taxon>
        <taxon>Candida/Lodderomyces clade</taxon>
        <taxon>Candida</taxon>
    </lineage>
</organism>
<feature type="transmembrane region" description="Helical" evidence="7">
    <location>
        <begin position="447"/>
        <end position="466"/>
    </location>
</feature>